<sequence length="43" mass="5178">MRFYAQPIQQLFINETSRQHAEAEMWIEKKVIHIWGITLGIIH</sequence>
<dbReference type="AlphaFoldDB" id="A0A0L7AVD1"/>
<reference evidence="1 2" key="1">
    <citation type="journal article" date="2015" name="Int J Genomics">
        <title>Comparative Genomics Revealed Genetic Diversity and Species/Strain-Level Differences in Carbohydrate Metabolism of Three Probiotic Bifidobacterial Species.</title>
        <authorList>
            <person name="Odamaki T."/>
            <person name="Horigome A."/>
            <person name="Sugahara H."/>
            <person name="Hashikura N."/>
            <person name="Minami J."/>
            <person name="Xiao J.Z."/>
            <person name="Abe F."/>
        </authorList>
    </citation>
    <scope>NUCLEOTIDE SEQUENCE [LARGE SCALE GENOMIC DNA]</scope>
    <source>
        <strain evidence="1 2">MCC 1128</strain>
    </source>
</reference>
<proteinExistence type="predicted"/>
<organism evidence="1 2">
    <name type="scientific">Bifidobacterium breve MCC 1128</name>
    <dbReference type="NCBI Taxonomy" id="1365965"/>
    <lineage>
        <taxon>Bacteria</taxon>
        <taxon>Bacillati</taxon>
        <taxon>Actinomycetota</taxon>
        <taxon>Actinomycetes</taxon>
        <taxon>Bifidobacteriales</taxon>
        <taxon>Bifidobacteriaceae</taxon>
        <taxon>Bifidobacterium</taxon>
    </lineage>
</organism>
<gene>
    <name evidence="1" type="ORF">BBM1128_09105</name>
</gene>
<evidence type="ECO:0000313" key="1">
    <source>
        <dbReference type="EMBL" id="KOA39181.1"/>
    </source>
</evidence>
<protein>
    <submittedName>
        <fullName evidence="1">Uncharacterized protein</fullName>
    </submittedName>
</protein>
<dbReference type="Proteomes" id="UP000037193">
    <property type="component" value="Unassembled WGS sequence"/>
</dbReference>
<dbReference type="EMBL" id="AVQD01000016">
    <property type="protein sequence ID" value="KOA39181.1"/>
    <property type="molecule type" value="Genomic_DNA"/>
</dbReference>
<accession>A0A0L7AVD1</accession>
<dbReference type="PATRIC" id="fig|1365965.3.peg.1833"/>
<name>A0A0L7AVD1_BIFBR</name>
<comment type="caution">
    <text evidence="1">The sequence shown here is derived from an EMBL/GenBank/DDBJ whole genome shotgun (WGS) entry which is preliminary data.</text>
</comment>
<evidence type="ECO:0000313" key="2">
    <source>
        <dbReference type="Proteomes" id="UP000037193"/>
    </source>
</evidence>